<dbReference type="STRING" id="1276221.SDIMI_v3c02190"/>
<dbReference type="OrthoDB" id="9779889at2"/>
<dbReference type="Gene3D" id="1.10.287.110">
    <property type="entry name" value="DnaJ domain"/>
    <property type="match status" value="1"/>
</dbReference>
<keyword evidence="1" id="KW-0812">Transmembrane</keyword>
<dbReference type="InterPro" id="IPR001623">
    <property type="entry name" value="DnaJ_domain"/>
</dbReference>
<proteinExistence type="predicted"/>
<dbReference type="PRINTS" id="PR00625">
    <property type="entry name" value="JDOMAIN"/>
</dbReference>
<dbReference type="PANTHER" id="PTHR24074">
    <property type="entry name" value="CO-CHAPERONE PROTEIN DJLA"/>
    <property type="match status" value="1"/>
</dbReference>
<dbReference type="InParanoid" id="S5MDX6"/>
<dbReference type="PATRIC" id="fig|1276221.3.peg.216"/>
<dbReference type="InterPro" id="IPR050817">
    <property type="entry name" value="DjlA_DnaK_co-chaperone"/>
</dbReference>
<sequence>MLFWLSIILLLCCMLMLVIYYGVKLKKTNNDKNDKGNIKRDLDKFKVIFQSNSNKKVLIEKMDIKESFNRFPFLSEFKEIEKKYPSEILINSLKHVEKSFYNYWASKEFDFFIIFENLSKNNYVIFSSESLIKIYNEFSTETFQIYKKTFINEVIPAIIYKYENKSYNLIDPQNLNEYIDEIFIDFSKAIDKLIETIDLTIHKGKSNSEHAKSVVQNDSALIKAYRTLEVSPMDSNEEIKKSYLKLAKLYHPDKNKKDFAKQKMVEINDAYDVILKDRKIK</sequence>
<evidence type="ECO:0000313" key="3">
    <source>
        <dbReference type="EMBL" id="AGR41923.1"/>
    </source>
</evidence>
<dbReference type="SUPFAM" id="SSF46565">
    <property type="entry name" value="Chaperone J-domain"/>
    <property type="match status" value="1"/>
</dbReference>
<feature type="transmembrane region" description="Helical" evidence="1">
    <location>
        <begin position="6"/>
        <end position="23"/>
    </location>
</feature>
<keyword evidence="1" id="KW-1133">Transmembrane helix</keyword>
<dbReference type="Proteomes" id="UP000014983">
    <property type="component" value="Chromosome"/>
</dbReference>
<protein>
    <recommendedName>
        <fullName evidence="2">J domain-containing protein</fullName>
    </recommendedName>
</protein>
<dbReference type="eggNOG" id="COG0484">
    <property type="taxonomic scope" value="Bacteria"/>
</dbReference>
<evidence type="ECO:0000256" key="1">
    <source>
        <dbReference type="SAM" id="Phobius"/>
    </source>
</evidence>
<dbReference type="RefSeq" id="WP_020836156.1">
    <property type="nucleotide sequence ID" value="NC_021833.1"/>
</dbReference>
<dbReference type="EMBL" id="CP005076">
    <property type="protein sequence ID" value="AGR41923.1"/>
    <property type="molecule type" value="Genomic_DNA"/>
</dbReference>
<evidence type="ECO:0000259" key="2">
    <source>
        <dbReference type="PROSITE" id="PS50076"/>
    </source>
</evidence>
<dbReference type="KEGG" id="sdi:SDIMI_v3c02190"/>
<dbReference type="CDD" id="cd06257">
    <property type="entry name" value="DnaJ"/>
    <property type="match status" value="1"/>
</dbReference>
<dbReference type="SMART" id="SM00271">
    <property type="entry name" value="DnaJ"/>
    <property type="match status" value="1"/>
</dbReference>
<dbReference type="HOGENOM" id="CLU_1000784_0_0_14"/>
<name>S5MDX6_9MOLU</name>
<feature type="domain" description="J" evidence="2">
    <location>
        <begin position="223"/>
        <end position="281"/>
    </location>
</feature>
<dbReference type="AlphaFoldDB" id="S5MDX6"/>
<keyword evidence="1" id="KW-0472">Membrane</keyword>
<accession>S5MDX6</accession>
<evidence type="ECO:0000313" key="4">
    <source>
        <dbReference type="Proteomes" id="UP000014983"/>
    </source>
</evidence>
<dbReference type="InterPro" id="IPR036869">
    <property type="entry name" value="J_dom_sf"/>
</dbReference>
<organism evidence="3 4">
    <name type="scientific">Spiroplasma diminutum CUAS-1</name>
    <dbReference type="NCBI Taxonomy" id="1276221"/>
    <lineage>
        <taxon>Bacteria</taxon>
        <taxon>Bacillati</taxon>
        <taxon>Mycoplasmatota</taxon>
        <taxon>Mollicutes</taxon>
        <taxon>Entomoplasmatales</taxon>
        <taxon>Spiroplasmataceae</taxon>
        <taxon>Spiroplasma</taxon>
    </lineage>
</organism>
<dbReference type="PROSITE" id="PS50076">
    <property type="entry name" value="DNAJ_2"/>
    <property type="match status" value="1"/>
</dbReference>
<dbReference type="Pfam" id="PF00226">
    <property type="entry name" value="DnaJ"/>
    <property type="match status" value="1"/>
</dbReference>
<reference evidence="3 4" key="1">
    <citation type="journal article" date="2013" name="Genome Biol. Evol.">
        <title>Comparison of metabolic capacities and inference of gene content evolution in mosquito-associated Spiroplasma diminutum and S. taiwanense.</title>
        <authorList>
            <person name="Lo W.S."/>
            <person name="Ku C."/>
            <person name="Chen L.L."/>
            <person name="Chang T.H."/>
            <person name="Kuo C.H."/>
        </authorList>
    </citation>
    <scope>NUCLEOTIDE SEQUENCE [LARGE SCALE GENOMIC DNA]</scope>
    <source>
        <strain evidence="3 4">CUAS-1</strain>
    </source>
</reference>
<keyword evidence="4" id="KW-1185">Reference proteome</keyword>
<gene>
    <name evidence="3" type="ORF">SDIMI_v3c02190</name>
</gene>